<evidence type="ECO:0000259" key="9">
    <source>
        <dbReference type="PROSITE" id="PS50109"/>
    </source>
</evidence>
<dbReference type="Pfam" id="PF02518">
    <property type="entry name" value="HATPase_c"/>
    <property type="match status" value="1"/>
</dbReference>
<sequence>MTKDKVYREQILNSLPVGIITVDNDSTNFSLNTAASSILEMDGEEVKEMVSVREADPINASFWGILASKKICQNIKVPYVKEGKEQYLLVSQSDLLDQERAMIGRIFHFIDITSTAVLEERIHQSEKLAVLGELAAGAAHEIRNPLTVIHGFVSLMRQSFTEKDKNKFQIPLLLKEFDRINTIVEEMLLIAKPGAPVLKSVFLEDIVREIPHNPAVQEGISLSVELERVPLMLDAKQMKQVFYNLIRNGSEAMAGGGAISIYSRKLENAYQIFVKDTGSGIPEKMKHTIFDPFATSKDTGTGLGLTIVQRIIENHHGKIEVQESSAAGTTFLITLPLPPKN</sequence>
<dbReference type="SMART" id="SM00387">
    <property type="entry name" value="HATPase_c"/>
    <property type="match status" value="1"/>
</dbReference>
<keyword evidence="8" id="KW-0902">Two-component regulatory system</keyword>
<keyword evidence="4" id="KW-0808">Transferase</keyword>
<dbReference type="SUPFAM" id="SSF55874">
    <property type="entry name" value="ATPase domain of HSP90 chaperone/DNA topoisomerase II/histidine kinase"/>
    <property type="match status" value="1"/>
</dbReference>
<dbReference type="InterPro" id="IPR003661">
    <property type="entry name" value="HisK_dim/P_dom"/>
</dbReference>
<dbReference type="Proteomes" id="UP000737402">
    <property type="component" value="Unassembled WGS sequence"/>
</dbReference>
<dbReference type="InterPro" id="IPR003594">
    <property type="entry name" value="HATPase_dom"/>
</dbReference>
<dbReference type="PRINTS" id="PR00344">
    <property type="entry name" value="BCTRLSENSOR"/>
</dbReference>
<accession>A0ABS2NZP5</accession>
<dbReference type="Gene3D" id="3.30.450.20">
    <property type="entry name" value="PAS domain"/>
    <property type="match status" value="1"/>
</dbReference>
<evidence type="ECO:0000313" key="11">
    <source>
        <dbReference type="Proteomes" id="UP000737402"/>
    </source>
</evidence>
<keyword evidence="5" id="KW-0547">Nucleotide-binding</keyword>
<dbReference type="EMBL" id="JAFBED010000003">
    <property type="protein sequence ID" value="MBM7619877.1"/>
    <property type="molecule type" value="Genomic_DNA"/>
</dbReference>
<keyword evidence="7" id="KW-0067">ATP-binding</keyword>
<evidence type="ECO:0000256" key="3">
    <source>
        <dbReference type="ARBA" id="ARBA00022553"/>
    </source>
</evidence>
<evidence type="ECO:0000256" key="4">
    <source>
        <dbReference type="ARBA" id="ARBA00022679"/>
    </source>
</evidence>
<keyword evidence="11" id="KW-1185">Reference proteome</keyword>
<dbReference type="InterPro" id="IPR005467">
    <property type="entry name" value="His_kinase_dom"/>
</dbReference>
<evidence type="ECO:0000256" key="8">
    <source>
        <dbReference type="ARBA" id="ARBA00023012"/>
    </source>
</evidence>
<reference evidence="10 11" key="1">
    <citation type="submission" date="2021-01" db="EMBL/GenBank/DDBJ databases">
        <title>Genomic Encyclopedia of Type Strains, Phase IV (KMG-IV): sequencing the most valuable type-strain genomes for metagenomic binning, comparative biology and taxonomic classification.</title>
        <authorList>
            <person name="Goeker M."/>
        </authorList>
    </citation>
    <scope>NUCLEOTIDE SEQUENCE [LARGE SCALE GENOMIC DNA]</scope>
    <source>
        <strain evidence="10 11">DSM 25879</strain>
    </source>
</reference>
<comment type="caution">
    <text evidence="10">The sequence shown here is derived from an EMBL/GenBank/DDBJ whole genome shotgun (WGS) entry which is preliminary data.</text>
</comment>
<evidence type="ECO:0000256" key="5">
    <source>
        <dbReference type="ARBA" id="ARBA00022741"/>
    </source>
</evidence>
<dbReference type="CDD" id="cd00082">
    <property type="entry name" value="HisKA"/>
    <property type="match status" value="1"/>
</dbReference>
<dbReference type="Gene3D" id="1.10.287.130">
    <property type="match status" value="1"/>
</dbReference>
<dbReference type="InterPro" id="IPR004358">
    <property type="entry name" value="Sig_transdc_His_kin-like_C"/>
</dbReference>
<dbReference type="PANTHER" id="PTHR43065">
    <property type="entry name" value="SENSOR HISTIDINE KINASE"/>
    <property type="match status" value="1"/>
</dbReference>
<feature type="domain" description="Histidine kinase" evidence="9">
    <location>
        <begin position="137"/>
        <end position="339"/>
    </location>
</feature>
<dbReference type="Gene3D" id="3.30.565.10">
    <property type="entry name" value="Histidine kinase-like ATPase, C-terminal domain"/>
    <property type="match status" value="1"/>
</dbReference>
<gene>
    <name evidence="10" type="ORF">JOC95_001729</name>
</gene>
<dbReference type="SUPFAM" id="SSF55785">
    <property type="entry name" value="PYP-like sensor domain (PAS domain)"/>
    <property type="match status" value="1"/>
</dbReference>
<evidence type="ECO:0000256" key="1">
    <source>
        <dbReference type="ARBA" id="ARBA00000085"/>
    </source>
</evidence>
<dbReference type="InterPro" id="IPR036890">
    <property type="entry name" value="HATPase_C_sf"/>
</dbReference>
<keyword evidence="3" id="KW-0597">Phosphoprotein</keyword>
<dbReference type="GO" id="GO:0016301">
    <property type="term" value="F:kinase activity"/>
    <property type="evidence" value="ECO:0007669"/>
    <property type="project" value="UniProtKB-KW"/>
</dbReference>
<dbReference type="InterPro" id="IPR035965">
    <property type="entry name" value="PAS-like_dom_sf"/>
</dbReference>
<proteinExistence type="predicted"/>
<organism evidence="10 11">
    <name type="scientific">Sutcliffiella tianshenii</name>
    <dbReference type="NCBI Taxonomy" id="1463404"/>
    <lineage>
        <taxon>Bacteria</taxon>
        <taxon>Bacillati</taxon>
        <taxon>Bacillota</taxon>
        <taxon>Bacilli</taxon>
        <taxon>Bacillales</taxon>
        <taxon>Bacillaceae</taxon>
        <taxon>Sutcliffiella</taxon>
    </lineage>
</organism>
<evidence type="ECO:0000256" key="7">
    <source>
        <dbReference type="ARBA" id="ARBA00022840"/>
    </source>
</evidence>
<dbReference type="SUPFAM" id="SSF47384">
    <property type="entry name" value="Homodimeric domain of signal transducing histidine kinase"/>
    <property type="match status" value="1"/>
</dbReference>
<dbReference type="Pfam" id="PF00512">
    <property type="entry name" value="HisKA"/>
    <property type="match status" value="1"/>
</dbReference>
<keyword evidence="6 10" id="KW-0418">Kinase</keyword>
<evidence type="ECO:0000256" key="6">
    <source>
        <dbReference type="ARBA" id="ARBA00022777"/>
    </source>
</evidence>
<protein>
    <recommendedName>
        <fullName evidence="2">histidine kinase</fullName>
        <ecNumber evidence="2">2.7.13.3</ecNumber>
    </recommendedName>
</protein>
<dbReference type="PANTHER" id="PTHR43065:SF10">
    <property type="entry name" value="PEROXIDE STRESS-ACTIVATED HISTIDINE KINASE MAK3"/>
    <property type="match status" value="1"/>
</dbReference>
<dbReference type="PROSITE" id="PS50109">
    <property type="entry name" value="HIS_KIN"/>
    <property type="match status" value="1"/>
</dbReference>
<evidence type="ECO:0000256" key="2">
    <source>
        <dbReference type="ARBA" id="ARBA00012438"/>
    </source>
</evidence>
<evidence type="ECO:0000313" key="10">
    <source>
        <dbReference type="EMBL" id="MBM7619877.1"/>
    </source>
</evidence>
<dbReference type="EC" id="2.7.13.3" evidence="2"/>
<dbReference type="InterPro" id="IPR036097">
    <property type="entry name" value="HisK_dim/P_sf"/>
</dbReference>
<dbReference type="SMART" id="SM00388">
    <property type="entry name" value="HisKA"/>
    <property type="match status" value="1"/>
</dbReference>
<dbReference type="RefSeq" id="WP_204415131.1">
    <property type="nucleotide sequence ID" value="NZ_JAFBED010000003.1"/>
</dbReference>
<comment type="catalytic activity">
    <reaction evidence="1">
        <text>ATP + protein L-histidine = ADP + protein N-phospho-L-histidine.</text>
        <dbReference type="EC" id="2.7.13.3"/>
    </reaction>
</comment>
<name>A0ABS2NZP5_9BACI</name>